<accession>A0A7D4PZF5</accession>
<feature type="domain" description="DUF4350" evidence="1">
    <location>
        <begin position="87"/>
        <end position="243"/>
    </location>
</feature>
<evidence type="ECO:0000313" key="3">
    <source>
        <dbReference type="Proteomes" id="UP000501003"/>
    </source>
</evidence>
<proteinExistence type="predicted"/>
<evidence type="ECO:0000259" key="1">
    <source>
        <dbReference type="Pfam" id="PF14258"/>
    </source>
</evidence>
<dbReference type="Pfam" id="PF14258">
    <property type="entry name" value="DUF4350"/>
    <property type="match status" value="1"/>
</dbReference>
<sequence>MQNSSRILIDQAHNQAWAVNPELAKAMNPANPSDASYAKMAQLAQSAEFDVSLFESGEFSPQVLSHTDVLVIPHCSSAEWERTIGAGSEKLSQAELSAIEDFVRSGGSLLILAETEQPKYGNNLAELAMRFGISIQNATVQDPENCYSEVPTWVLGQFSKNTISDFGFRVESVCLYRAGTLALEPMAAGEVFMRSSESALPANAPLGVAVSFGLGRVVVLADSDLFGDDSIEDCDNAQLWLNLAGWLSNAKVAANALADSPANWASGDPAWQNLAITVEKFRPVQQKDGSIDLSLISKAEVDQRLEELMAAIKALAPRFPHQSDYFVALERDLRAWADSGYSVPDFFQSLEHFRPDLRRQHQIEHLAVFAMYTQNGNPNRNLEAVITRTFWPDWLAEKEVKYNNPAFIPIEFVAFTKGYDTNSAVFFPETVAVREVSTYFWGGIFCDREAARFRRVCQSAKQLLHLPLPADAERLISDQLLAQETFVLWDLIHDRTHSRGDLPFDPFMIKQRMPFWMYALEELRCDLSTFRESLVLQEQGDRLAKYMQYAILFDRLFRFPITGDRVRNYDGLGGQIIFAHLHKTGALHWTDNRLTFDWDRVTQEIVNLCEQVENLYHEGINRSRMNQWIAAYEFVSGLVPPHPGSNWAKGFDALPADAELKSLVNLVLDDEFPLNVFYETLNRKLSDVIASTRGITA</sequence>
<dbReference type="SUPFAM" id="SSF52317">
    <property type="entry name" value="Class I glutamine amidotransferase-like"/>
    <property type="match status" value="1"/>
</dbReference>
<dbReference type="EMBL" id="CP054056">
    <property type="protein sequence ID" value="QKJ25665.1"/>
    <property type="molecule type" value="Genomic_DNA"/>
</dbReference>
<gene>
    <name evidence="2" type="ORF">HRU87_05735</name>
</gene>
<dbReference type="InterPro" id="IPR025646">
    <property type="entry name" value="DUF4350"/>
</dbReference>
<organism evidence="2 3">
    <name type="scientific">Aquiluna borgnonia</name>
    <dbReference type="NCBI Taxonomy" id="2499157"/>
    <lineage>
        <taxon>Bacteria</taxon>
        <taxon>Bacillati</taxon>
        <taxon>Actinomycetota</taxon>
        <taxon>Actinomycetes</taxon>
        <taxon>Micrococcales</taxon>
        <taxon>Microbacteriaceae</taxon>
        <taxon>Luna cluster</taxon>
        <taxon>Luna-1 subcluster</taxon>
        <taxon>Aquiluna</taxon>
    </lineage>
</organism>
<dbReference type="Pfam" id="PF19985">
    <property type="entry name" value="DUF6421"/>
    <property type="match status" value="1"/>
</dbReference>
<dbReference type="AlphaFoldDB" id="A0A7D4PZF5"/>
<dbReference type="Proteomes" id="UP000501003">
    <property type="component" value="Chromosome"/>
</dbReference>
<dbReference type="RefSeq" id="WP_173493962.1">
    <property type="nucleotide sequence ID" value="NZ_CP054056.1"/>
</dbReference>
<protein>
    <recommendedName>
        <fullName evidence="1">DUF4350 domain-containing protein</fullName>
    </recommendedName>
</protein>
<dbReference type="Gene3D" id="3.40.50.880">
    <property type="match status" value="1"/>
</dbReference>
<evidence type="ECO:0000313" key="2">
    <source>
        <dbReference type="EMBL" id="QKJ25665.1"/>
    </source>
</evidence>
<reference evidence="2 3" key="1">
    <citation type="submission" date="2020-05" db="EMBL/GenBank/DDBJ databases">
        <title>Aquirufa sp. strain 15G-AUS-rot a new Aquirufa species.</title>
        <authorList>
            <person name="Pitt A."/>
            <person name="Hahn M.W."/>
        </authorList>
    </citation>
    <scope>NUCLEOTIDE SEQUENCE [LARGE SCALE GENOMIC DNA]</scope>
    <source>
        <strain evidence="2 3">15G-AUS-rot</strain>
    </source>
</reference>
<keyword evidence="3" id="KW-1185">Reference proteome</keyword>
<dbReference type="InterPro" id="IPR029062">
    <property type="entry name" value="Class_I_gatase-like"/>
</dbReference>
<dbReference type="InterPro" id="IPR046306">
    <property type="entry name" value="DUF6421"/>
</dbReference>
<name>A0A7D4PZF5_9MICO</name>
<dbReference type="KEGG" id="aqg:HRU87_05735"/>